<dbReference type="EMBL" id="AEMG01000012">
    <property type="protein sequence ID" value="EFW91651.1"/>
    <property type="molecule type" value="Genomic_DNA"/>
</dbReference>
<evidence type="ECO:0000313" key="3">
    <source>
        <dbReference type="Proteomes" id="UP000003751"/>
    </source>
</evidence>
<accession>E7QUJ4</accession>
<evidence type="ECO:0000313" key="2">
    <source>
        <dbReference type="EMBL" id="EFW91651.1"/>
    </source>
</evidence>
<keyword evidence="1" id="KW-0472">Membrane</keyword>
<gene>
    <name evidence="2" type="ORF">ZOD2009_12392</name>
</gene>
<dbReference type="InterPro" id="IPR055713">
    <property type="entry name" value="DUF7289"/>
</dbReference>
<keyword evidence="1" id="KW-1133">Transmembrane helix</keyword>
<dbReference type="OrthoDB" id="148042at2157"/>
<dbReference type="AlphaFoldDB" id="E7QUJ4"/>
<sequence length="531" mass="57129">MENEMMTHRKSDIQSKNRRGQSPLIGVVLMIGLVTVSVVGVLLIGSSAVHQIRGTVGVQNAEHAMREADARLSQVAFGTNDEHILDFGGQDGNVEVTNDGAMTISLVNGSNPACSRRIEFGAIEYHGADGEVVAYQAGGVWKRTENGSVMISPPDMQYRNGTFSFQLVNVTGSASGPVERLRATKNVTASRADSEAFRETFDAPRCTPPDNATLTVESDYYRAWADFFRTHVDGGTVAVDDANETASLTVILSGSTAESDDNSVSTQRNASVSVDVLGTEISSGGNLNWVQNDTTGEWEVHGTKRNAPINMRINVGDDTYEPWGDGVGPTDVIRHDINDPTNGEHYHFSENVTAGDVISVEGTAYGIGSVDWGSSATKRLNQYESGGERYDYVWESYRTDYEGSLMTNIVVEADGTGTNEGNVVLLSDGMAVPGYGSANPEQRNMSQMLGGRINDTGYLDLDPNEFVLVYELSCPDATTDDIGTGKCGSGDPDYNDAVVLISIHEDGSVGEPEDFRIHVTMNQVTIERADG</sequence>
<dbReference type="eggNOG" id="arCOG02079">
    <property type="taxonomic scope" value="Archaea"/>
</dbReference>
<protein>
    <recommendedName>
        <fullName evidence="4">Flagellin N-terminal-like domain-containing protein</fullName>
    </recommendedName>
</protein>
<name>E7QUJ4_HALPU</name>
<organism evidence="2 3">
    <name type="scientific">Haladaptatus paucihalophilus DX253</name>
    <dbReference type="NCBI Taxonomy" id="797209"/>
    <lineage>
        <taxon>Archaea</taxon>
        <taxon>Methanobacteriati</taxon>
        <taxon>Methanobacteriota</taxon>
        <taxon>Stenosarchaea group</taxon>
        <taxon>Halobacteria</taxon>
        <taxon>Halobacteriales</taxon>
        <taxon>Haladaptataceae</taxon>
        <taxon>Haladaptatus</taxon>
    </lineage>
</organism>
<comment type="caution">
    <text evidence="2">The sequence shown here is derived from an EMBL/GenBank/DDBJ whole genome shotgun (WGS) entry which is preliminary data.</text>
</comment>
<reference evidence="2 3" key="1">
    <citation type="journal article" date="2014" name="ISME J.">
        <title>Trehalose/2-sulfotrehalose biosynthesis and glycine-betaine uptake are widely spread mechanisms for osmoadaptation in the Halobacteriales.</title>
        <authorList>
            <person name="Youssef N.H."/>
            <person name="Savage-Ashlock K.N."/>
            <person name="McCully A.L."/>
            <person name="Luedtke B."/>
            <person name="Shaw E.I."/>
            <person name="Hoff W.D."/>
            <person name="Elshahed M.S."/>
        </authorList>
    </citation>
    <scope>NUCLEOTIDE SEQUENCE [LARGE SCALE GENOMIC DNA]</scope>
    <source>
        <strain evidence="2 3">DX253</strain>
    </source>
</reference>
<dbReference type="PATRIC" id="fig|797209.4.peg.2435"/>
<keyword evidence="1" id="KW-0812">Transmembrane</keyword>
<dbReference type="eggNOG" id="arCOG02911">
    <property type="taxonomic scope" value="Archaea"/>
</dbReference>
<evidence type="ECO:0000256" key="1">
    <source>
        <dbReference type="SAM" id="Phobius"/>
    </source>
</evidence>
<evidence type="ECO:0008006" key="4">
    <source>
        <dbReference type="Google" id="ProtNLM"/>
    </source>
</evidence>
<feature type="transmembrane region" description="Helical" evidence="1">
    <location>
        <begin position="24"/>
        <end position="45"/>
    </location>
</feature>
<proteinExistence type="predicted"/>
<dbReference type="Proteomes" id="UP000003751">
    <property type="component" value="Unassembled WGS sequence"/>
</dbReference>
<dbReference type="Pfam" id="PF23960">
    <property type="entry name" value="DUF7289"/>
    <property type="match status" value="1"/>
</dbReference>